<keyword evidence="1" id="KW-0831">Ubiquinone biosynthesis</keyword>
<evidence type="ECO:0000313" key="4">
    <source>
        <dbReference type="Proteomes" id="UP000010816"/>
    </source>
</evidence>
<feature type="domain" description="SCP2" evidence="2">
    <location>
        <begin position="19"/>
        <end position="114"/>
    </location>
</feature>
<dbReference type="PANTHER" id="PTHR38693:SF1">
    <property type="entry name" value="UBIQUINONE BIOSYNTHESIS ACCESSORY FACTOR UBIJ"/>
    <property type="match status" value="1"/>
</dbReference>
<dbReference type="SUPFAM" id="SSF55718">
    <property type="entry name" value="SCP-like"/>
    <property type="match status" value="1"/>
</dbReference>
<accession>L0GQ94</accession>
<evidence type="ECO:0000313" key="3">
    <source>
        <dbReference type="EMBL" id="AGA88933.1"/>
    </source>
</evidence>
<dbReference type="eggNOG" id="COG3165">
    <property type="taxonomic scope" value="Bacteria"/>
</dbReference>
<comment type="similarity">
    <text evidence="1">Belongs to the UbiJ family.</text>
</comment>
<dbReference type="KEGG" id="tmb:Thimo_0056"/>
<keyword evidence="1" id="KW-0963">Cytoplasm</keyword>
<proteinExistence type="inferred from homology"/>
<dbReference type="AlphaFoldDB" id="L0GQ94"/>
<dbReference type="InterPro" id="IPR038989">
    <property type="entry name" value="UbiJ"/>
</dbReference>
<dbReference type="PANTHER" id="PTHR38693">
    <property type="entry name" value="UBIQUINONE BIOSYNTHESIS PROTEIN UBIJ"/>
    <property type="match status" value="1"/>
</dbReference>
<dbReference type="HAMAP" id="MF_02215">
    <property type="entry name" value="UbiJ"/>
    <property type="match status" value="1"/>
</dbReference>
<dbReference type="InterPro" id="IPR036527">
    <property type="entry name" value="SCP2_sterol-bd_dom_sf"/>
</dbReference>
<dbReference type="RefSeq" id="WP_015279083.1">
    <property type="nucleotide sequence ID" value="NC_019940.1"/>
</dbReference>
<protein>
    <recommendedName>
        <fullName evidence="1">Ubiquinone biosynthesis accessory factor UbiJ</fullName>
    </recommendedName>
</protein>
<dbReference type="UniPathway" id="UPA00232"/>
<comment type="subcellular location">
    <subcellularLocation>
        <location evidence="1">Cytoplasm</location>
    </subcellularLocation>
</comment>
<keyword evidence="4" id="KW-1185">Reference proteome</keyword>
<comment type="pathway">
    <text evidence="1">Cofactor biosynthesis; ubiquinone biosynthesis.</text>
</comment>
<gene>
    <name evidence="1" type="primary">ubiJ</name>
    <name evidence="3" type="ORF">Thimo_0056</name>
</gene>
<evidence type="ECO:0000259" key="2">
    <source>
        <dbReference type="Pfam" id="PF02036"/>
    </source>
</evidence>
<dbReference type="InterPro" id="IPR003033">
    <property type="entry name" value="SCP2_sterol-bd_dom"/>
</dbReference>
<dbReference type="GO" id="GO:0006744">
    <property type="term" value="P:ubiquinone biosynthetic process"/>
    <property type="evidence" value="ECO:0007669"/>
    <property type="project" value="UniProtKB-UniRule"/>
</dbReference>
<reference evidence="3 4" key="1">
    <citation type="submission" date="2011-09" db="EMBL/GenBank/DDBJ databases">
        <title>Complete sequence of chromosome of Thioflavicoccus mobilis 8321.</title>
        <authorList>
            <consortium name="US DOE Joint Genome Institute"/>
            <person name="Lucas S."/>
            <person name="Han J."/>
            <person name="Lapidus A."/>
            <person name="Cheng J.-F."/>
            <person name="Goodwin L."/>
            <person name="Pitluck S."/>
            <person name="Peters L."/>
            <person name="Ovchinnikova G."/>
            <person name="Lu M."/>
            <person name="Detter J.C."/>
            <person name="Han C."/>
            <person name="Tapia R."/>
            <person name="Land M."/>
            <person name="Hauser L."/>
            <person name="Kyrpides N."/>
            <person name="Ivanova N."/>
            <person name="Pagani I."/>
            <person name="Vogl K."/>
            <person name="Liu Z."/>
            <person name="Imhoff J."/>
            <person name="Thiel V."/>
            <person name="Frigaard N.-U."/>
            <person name="Bryant D."/>
            <person name="Woyke T."/>
        </authorList>
    </citation>
    <scope>NUCLEOTIDE SEQUENCE [LARGE SCALE GENOMIC DNA]</scope>
    <source>
        <strain evidence="3 4">8321</strain>
    </source>
</reference>
<organism evidence="3 4">
    <name type="scientific">Thioflavicoccus mobilis 8321</name>
    <dbReference type="NCBI Taxonomy" id="765912"/>
    <lineage>
        <taxon>Bacteria</taxon>
        <taxon>Pseudomonadati</taxon>
        <taxon>Pseudomonadota</taxon>
        <taxon>Gammaproteobacteria</taxon>
        <taxon>Chromatiales</taxon>
        <taxon>Chromatiaceae</taxon>
        <taxon>Thioflavicoccus</taxon>
    </lineage>
</organism>
<dbReference type="HOGENOM" id="CLU_100130_1_0_6"/>
<dbReference type="Proteomes" id="UP000010816">
    <property type="component" value="Chromosome"/>
</dbReference>
<dbReference type="Pfam" id="PF02036">
    <property type="entry name" value="SCP2"/>
    <property type="match status" value="1"/>
</dbReference>
<sequence length="207" mass="22641">MSGGIQLPDAALALLEGTLNHVIALDAEGAQRLAAMQGQVILIELAGFGTRFYLVPGRDRLQLFGAYDAVADCTLRGTPLTLARLGLAERRTDSLFAGEVAVEGDTALAQQFGEFVAGLDIDWEEQLSRLTGDAVAHQVGNVARGAHQWRQRSTDSLARTLKNYLQEEARLVPTDYEVRDLIAGVDTLRDDVERLAARVERLARRRT</sequence>
<dbReference type="STRING" id="765912.Thimo_0056"/>
<name>L0GQ94_9GAMM</name>
<dbReference type="OrthoDB" id="9796077at2"/>
<dbReference type="EMBL" id="CP003051">
    <property type="protein sequence ID" value="AGA88933.1"/>
    <property type="molecule type" value="Genomic_DNA"/>
</dbReference>
<dbReference type="GO" id="GO:0005737">
    <property type="term" value="C:cytoplasm"/>
    <property type="evidence" value="ECO:0007669"/>
    <property type="project" value="UniProtKB-SubCell"/>
</dbReference>
<dbReference type="PATRIC" id="fig|765912.4.peg.52"/>
<evidence type="ECO:0000256" key="1">
    <source>
        <dbReference type="HAMAP-Rule" id="MF_02215"/>
    </source>
</evidence>
<comment type="function">
    <text evidence="1">Required for ubiquinone (coenzyme Q) biosynthesis. Binds hydrophobic ubiquinone biosynthetic intermediates via its SCP2 domain and is essential for the stability of the Ubi complex. May constitute a docking platform where Ubi enzymes assemble and access their SCP2-bound polyprenyl substrates.</text>
</comment>